<organism evidence="1">
    <name type="scientific">marine sediment metagenome</name>
    <dbReference type="NCBI Taxonomy" id="412755"/>
    <lineage>
        <taxon>unclassified sequences</taxon>
        <taxon>metagenomes</taxon>
        <taxon>ecological metagenomes</taxon>
    </lineage>
</organism>
<protein>
    <submittedName>
        <fullName evidence="1">Uncharacterized protein</fullName>
    </submittedName>
</protein>
<sequence length="255" mass="29068">MKTQQYLLKDFGSFFKRHKIATLDQLQKALGNPKERTVFRKLKSLHYLSSYSHRGMYYTLQSIAEFNADGLWSHRAVWFSRFGSLLDTAKAFIEHSEAGYSAVELQEALHVETKHCLLKLVRAGQVLREKSQGCYVYFCSEPEKYPSQVKAREQRKHKPLATMLVANPDLAEEEAKAVVLLFLGALDERQRRLFAGLESLKLGYGGDSYIADLFGMDPHTVAHGRLELEKGDWDTSRLRAKGGGRKLVEKKLLKS</sequence>
<evidence type="ECO:0000313" key="1">
    <source>
        <dbReference type="EMBL" id="KKL89984.1"/>
    </source>
</evidence>
<proteinExistence type="predicted"/>
<name>A0A0F9FU66_9ZZZZ</name>
<dbReference type="EMBL" id="LAZR01020136">
    <property type="protein sequence ID" value="KKL89984.1"/>
    <property type="molecule type" value="Genomic_DNA"/>
</dbReference>
<comment type="caution">
    <text evidence="1">The sequence shown here is derived from an EMBL/GenBank/DDBJ whole genome shotgun (WGS) entry which is preliminary data.</text>
</comment>
<gene>
    <name evidence="1" type="ORF">LCGC14_1909260</name>
</gene>
<reference evidence="1" key="1">
    <citation type="journal article" date="2015" name="Nature">
        <title>Complex archaea that bridge the gap between prokaryotes and eukaryotes.</title>
        <authorList>
            <person name="Spang A."/>
            <person name="Saw J.H."/>
            <person name="Jorgensen S.L."/>
            <person name="Zaremba-Niedzwiedzka K."/>
            <person name="Martijn J."/>
            <person name="Lind A.E."/>
            <person name="van Eijk R."/>
            <person name="Schleper C."/>
            <person name="Guy L."/>
            <person name="Ettema T.J."/>
        </authorList>
    </citation>
    <scope>NUCLEOTIDE SEQUENCE</scope>
</reference>
<accession>A0A0F9FU66</accession>
<dbReference type="AlphaFoldDB" id="A0A0F9FU66"/>